<evidence type="ECO:0000313" key="2">
    <source>
        <dbReference type="EMBL" id="CAG8526350.1"/>
    </source>
</evidence>
<dbReference type="InterPro" id="IPR011333">
    <property type="entry name" value="SKP1/BTB/POZ_sf"/>
</dbReference>
<comment type="caution">
    <text evidence="2">The sequence shown here is derived from an EMBL/GenBank/DDBJ whole genome shotgun (WGS) entry which is preliminary data.</text>
</comment>
<dbReference type="PROSITE" id="PS50097">
    <property type="entry name" value="BTB"/>
    <property type="match status" value="1"/>
</dbReference>
<reference evidence="2" key="1">
    <citation type="submission" date="2021-06" db="EMBL/GenBank/DDBJ databases">
        <authorList>
            <person name="Kallberg Y."/>
            <person name="Tangrot J."/>
            <person name="Rosling A."/>
        </authorList>
    </citation>
    <scope>NUCLEOTIDE SEQUENCE</scope>
    <source>
        <strain evidence="2">MT106</strain>
    </source>
</reference>
<dbReference type="Gene3D" id="2.60.120.920">
    <property type="match status" value="1"/>
</dbReference>
<dbReference type="InterPro" id="IPR013320">
    <property type="entry name" value="ConA-like_dom_sf"/>
</dbReference>
<dbReference type="AlphaFoldDB" id="A0A9N9ADB7"/>
<dbReference type="SUPFAM" id="SSF54695">
    <property type="entry name" value="POZ domain"/>
    <property type="match status" value="1"/>
</dbReference>
<evidence type="ECO:0000259" key="1">
    <source>
        <dbReference type="PROSITE" id="PS50097"/>
    </source>
</evidence>
<dbReference type="CDD" id="cd18186">
    <property type="entry name" value="BTB_POZ_ZBTB_KLHL-like"/>
    <property type="match status" value="1"/>
</dbReference>
<dbReference type="EMBL" id="CAJVPL010000747">
    <property type="protein sequence ID" value="CAG8526350.1"/>
    <property type="molecule type" value="Genomic_DNA"/>
</dbReference>
<dbReference type="SUPFAM" id="SSF49899">
    <property type="entry name" value="Concanavalin A-like lectins/glucanases"/>
    <property type="match status" value="1"/>
</dbReference>
<accession>A0A9N9ADB7</accession>
<dbReference type="Pfam" id="PF00651">
    <property type="entry name" value="BTB"/>
    <property type="match status" value="1"/>
</dbReference>
<proteinExistence type="predicted"/>
<organism evidence="2 3">
    <name type="scientific">Ambispora gerdemannii</name>
    <dbReference type="NCBI Taxonomy" id="144530"/>
    <lineage>
        <taxon>Eukaryota</taxon>
        <taxon>Fungi</taxon>
        <taxon>Fungi incertae sedis</taxon>
        <taxon>Mucoromycota</taxon>
        <taxon>Glomeromycotina</taxon>
        <taxon>Glomeromycetes</taxon>
        <taxon>Archaeosporales</taxon>
        <taxon>Ambisporaceae</taxon>
        <taxon>Ambispora</taxon>
    </lineage>
</organism>
<dbReference type="Proteomes" id="UP000789831">
    <property type="component" value="Unassembled WGS sequence"/>
</dbReference>
<dbReference type="SMART" id="SM00225">
    <property type="entry name" value="BTB"/>
    <property type="match status" value="1"/>
</dbReference>
<gene>
    <name evidence="2" type="ORF">AGERDE_LOCUS5495</name>
</gene>
<keyword evidence="3" id="KW-1185">Reference proteome</keyword>
<dbReference type="OrthoDB" id="2329056at2759"/>
<feature type="domain" description="BTB" evidence="1">
    <location>
        <begin position="21"/>
        <end position="94"/>
    </location>
</feature>
<dbReference type="InterPro" id="IPR000210">
    <property type="entry name" value="BTB/POZ_dom"/>
</dbReference>
<evidence type="ECO:0000313" key="3">
    <source>
        <dbReference type="Proteomes" id="UP000789831"/>
    </source>
</evidence>
<sequence length="475" mass="54923">MNRSFSLTDDLRTILNNPSYGDFVIKCSDSDEEGGEVLHCTRAILAARSEFFDSLFQVGMLEEINSEISFPEIATTTMKLVLEFIYAGDFKDNRLLMENLVDVFHAANYLQLPALELITSSIVENLNPEEDFGLLIDIFEAVTSKFSHLDENDISIYRIICDKIAEIPFEWIPYDKMTDKMLNVILLKLQNKQKNYLNSEYSILRYIILWGAKKISARIFTSYEKFLPSHEAVEKNKNKPHELKIDPDIPRRLSEQIDQFLPLVDLELIPHESLNSFIQPLNLISQKQLTEAYQFHLISDLQNTDNFEWDKKTSGRNLIFYHRQTIVKAPINLLECEIARSSKIFFDDRTYFWTIWILRVGEYTSIGIGQFGEDSNEWLMDMDGYYLEEDAIKQSEVSFKNGDRVEVRLNMKDHTCGFSINGGDVKIVFHRLPEVLYPALPPAMPETSSSVTPAPLILAVEWEIKSNKSSYNYFS</sequence>
<protein>
    <submittedName>
        <fullName evidence="2">5182_t:CDS:1</fullName>
    </submittedName>
</protein>
<dbReference type="Gene3D" id="3.30.710.10">
    <property type="entry name" value="Potassium Channel Kv1.1, Chain A"/>
    <property type="match status" value="1"/>
</dbReference>
<dbReference type="PANTHER" id="PTHR24413">
    <property type="entry name" value="SPECKLE-TYPE POZ PROTEIN"/>
    <property type="match status" value="1"/>
</dbReference>
<dbReference type="InterPro" id="IPR043136">
    <property type="entry name" value="B30.2/SPRY_sf"/>
</dbReference>
<name>A0A9N9ADB7_9GLOM</name>